<feature type="transmembrane region" description="Helical" evidence="13">
    <location>
        <begin position="284"/>
        <end position="308"/>
    </location>
</feature>
<keyword evidence="2 13" id="KW-0813">Transport</keyword>
<dbReference type="OrthoDB" id="9809127at2"/>
<feature type="transmembrane region" description="Helical" evidence="13">
    <location>
        <begin position="374"/>
        <end position="397"/>
    </location>
</feature>
<feature type="transmembrane region" description="Helical" evidence="13">
    <location>
        <begin position="78"/>
        <end position="103"/>
    </location>
</feature>
<dbReference type="GO" id="GO:0015093">
    <property type="term" value="F:ferrous iron transmembrane transporter activity"/>
    <property type="evidence" value="ECO:0007669"/>
    <property type="project" value="UniProtKB-UniRule"/>
</dbReference>
<accession>A0A1H6F6K7</accession>
<evidence type="ECO:0000256" key="1">
    <source>
        <dbReference type="ARBA" id="ARBA00004651"/>
    </source>
</evidence>
<evidence type="ECO:0000256" key="12">
    <source>
        <dbReference type="NCBIfam" id="TIGR00437"/>
    </source>
</evidence>
<evidence type="ECO:0000259" key="14">
    <source>
        <dbReference type="Pfam" id="PF07664"/>
    </source>
</evidence>
<feature type="domain" description="Nucleoside transporter/FeoB GTPase Gate" evidence="15">
    <location>
        <begin position="249"/>
        <end position="368"/>
    </location>
</feature>
<keyword evidence="3" id="KW-1003">Cell membrane</keyword>
<feature type="domain" description="Nucleoside transporter/FeoB GTPase Gate" evidence="15">
    <location>
        <begin position="87"/>
        <end position="181"/>
    </location>
</feature>
<keyword evidence="7 13" id="KW-1133">Transmembrane helix</keyword>
<evidence type="ECO:0000256" key="10">
    <source>
        <dbReference type="ARBA" id="ARBA00023134"/>
    </source>
</evidence>
<evidence type="ECO:0000256" key="3">
    <source>
        <dbReference type="ARBA" id="ARBA00022475"/>
    </source>
</evidence>
<dbReference type="RefSeq" id="WP_103919137.1">
    <property type="nucleotide sequence ID" value="NZ_FMSV02000166.1"/>
</dbReference>
<evidence type="ECO:0000256" key="5">
    <source>
        <dbReference type="ARBA" id="ARBA00022692"/>
    </source>
</evidence>
<keyword evidence="17" id="KW-1185">Reference proteome</keyword>
<feature type="transmembrane region" description="Helical" evidence="13">
    <location>
        <begin position="123"/>
        <end position="145"/>
    </location>
</feature>
<gene>
    <name evidence="16" type="primary">feoB_2</name>
    <name evidence="16" type="ORF">MBHS_01016</name>
</gene>
<evidence type="ECO:0000256" key="13">
    <source>
        <dbReference type="RuleBase" id="RU362098"/>
    </source>
</evidence>
<reference evidence="16 17" key="1">
    <citation type="submission" date="2016-10" db="EMBL/GenBank/DDBJ databases">
        <authorList>
            <person name="de Groot N.N."/>
        </authorList>
    </citation>
    <scope>NUCLEOTIDE SEQUENCE [LARGE SCALE GENOMIC DNA]</scope>
    <source>
        <strain evidence="16">MBHS1</strain>
    </source>
</reference>
<dbReference type="Pfam" id="PF07664">
    <property type="entry name" value="FeoB_C"/>
    <property type="match status" value="1"/>
</dbReference>
<evidence type="ECO:0000256" key="11">
    <source>
        <dbReference type="ARBA" id="ARBA00023136"/>
    </source>
</evidence>
<dbReference type="InterPro" id="IPR003373">
    <property type="entry name" value="Fe2_transport_prot-B"/>
</dbReference>
<feature type="transmembrane region" description="Helical" evidence="13">
    <location>
        <begin position="343"/>
        <end position="362"/>
    </location>
</feature>
<feature type="transmembrane region" description="Helical" evidence="13">
    <location>
        <begin position="157"/>
        <end position="183"/>
    </location>
</feature>
<feature type="transmembrane region" description="Helical" evidence="13">
    <location>
        <begin position="21"/>
        <end position="39"/>
    </location>
</feature>
<dbReference type="EMBL" id="FMSV02000166">
    <property type="protein sequence ID" value="SEH05163.1"/>
    <property type="molecule type" value="Genomic_DNA"/>
</dbReference>
<evidence type="ECO:0000256" key="7">
    <source>
        <dbReference type="ARBA" id="ARBA00022989"/>
    </source>
</evidence>
<dbReference type="GO" id="GO:0005525">
    <property type="term" value="F:GTP binding"/>
    <property type="evidence" value="ECO:0007669"/>
    <property type="project" value="UniProtKB-KW"/>
</dbReference>
<dbReference type="Proteomes" id="UP000236724">
    <property type="component" value="Unassembled WGS sequence"/>
</dbReference>
<keyword evidence="10 13" id="KW-0342">GTP-binding</keyword>
<keyword evidence="11 13" id="KW-0472">Membrane</keyword>
<feature type="transmembrane region" description="Helical" evidence="13">
    <location>
        <begin position="251"/>
        <end position="272"/>
    </location>
</feature>
<evidence type="ECO:0000256" key="2">
    <source>
        <dbReference type="ARBA" id="ARBA00022448"/>
    </source>
</evidence>
<dbReference type="AlphaFoldDB" id="A0A1H6F6K7"/>
<feature type="transmembrane region" description="Helical" evidence="13">
    <location>
        <begin position="45"/>
        <end position="66"/>
    </location>
</feature>
<dbReference type="Pfam" id="PF07670">
    <property type="entry name" value="Gate"/>
    <property type="match status" value="2"/>
</dbReference>
<evidence type="ECO:0000313" key="16">
    <source>
        <dbReference type="EMBL" id="SEH05163.1"/>
    </source>
</evidence>
<dbReference type="PANTHER" id="PTHR43185:SF1">
    <property type="entry name" value="FE(2+) TRANSPORTER FEOB"/>
    <property type="match status" value="1"/>
</dbReference>
<comment type="function">
    <text evidence="13">Probable transporter of a GTP-driven Fe(2+) uptake system.</text>
</comment>
<organism evidence="16 17">
    <name type="scientific">Candidatus Venteria ishoeyi</name>
    <dbReference type="NCBI Taxonomy" id="1899563"/>
    <lineage>
        <taxon>Bacteria</taxon>
        <taxon>Pseudomonadati</taxon>
        <taxon>Pseudomonadota</taxon>
        <taxon>Gammaproteobacteria</taxon>
        <taxon>Thiotrichales</taxon>
        <taxon>Thiotrichaceae</taxon>
        <taxon>Venteria</taxon>
    </lineage>
</organism>
<keyword evidence="4 13" id="KW-0410">Iron transport</keyword>
<feature type="transmembrane region" description="Helical" evidence="13">
    <location>
        <begin position="315"/>
        <end position="337"/>
    </location>
</feature>
<evidence type="ECO:0000259" key="15">
    <source>
        <dbReference type="Pfam" id="PF07670"/>
    </source>
</evidence>
<dbReference type="InterPro" id="IPR011642">
    <property type="entry name" value="Gate_dom"/>
</dbReference>
<evidence type="ECO:0000256" key="8">
    <source>
        <dbReference type="ARBA" id="ARBA00023004"/>
    </source>
</evidence>
<dbReference type="GO" id="GO:0005886">
    <property type="term" value="C:plasma membrane"/>
    <property type="evidence" value="ECO:0007669"/>
    <property type="project" value="UniProtKB-SubCell"/>
</dbReference>
<sequence>MDHEVQNSIDSKLDKYFKHKYLGIPIFLFVMYILFQATFTVSKPFIGLIEQFFVFLSTQSAILLASSPSWLISLISESIIGGIGSVIIFFPNIFFLFFFISLLQDSGYLSRASFSLDKFMSKIGLNSKSFIPLILGFGCNVPAILASKTIENKRDRILTILISPFISCSARLPIYVLFTSIFFSKHEGLVIFSVYLIGIVMAIFSGLILKKTIFKGNGHNSIIKLPSYKIPKLSKTLRHTWLETKMFIKKAGTIIFAAAIFIWLFSSLPFGVEYASKESVIGQIGQFLAPIFAPLGFGFWEAAVALIFGLIAKEIVIGSFGTIYGEAALGTVLAGVFTPLSAYSFMIFVLLYIPCVATLAAIRRELNTKWMIFASLFLLSVAYLVSLIVYQGGLLFLKLFSI</sequence>
<comment type="subcellular location">
    <subcellularLocation>
        <location evidence="13">Cell inner membrane</location>
        <topology evidence="13">Multi-pass membrane protein</topology>
    </subcellularLocation>
    <subcellularLocation>
        <location evidence="1">Cell membrane</location>
        <topology evidence="1">Multi-pass membrane protein</topology>
    </subcellularLocation>
</comment>
<evidence type="ECO:0000256" key="4">
    <source>
        <dbReference type="ARBA" id="ARBA00022496"/>
    </source>
</evidence>
<feature type="transmembrane region" description="Helical" evidence="13">
    <location>
        <begin position="189"/>
        <end position="209"/>
    </location>
</feature>
<evidence type="ECO:0000256" key="6">
    <source>
        <dbReference type="ARBA" id="ARBA00022741"/>
    </source>
</evidence>
<dbReference type="PANTHER" id="PTHR43185">
    <property type="entry name" value="FERROUS IRON TRANSPORT PROTEIN B"/>
    <property type="match status" value="1"/>
</dbReference>
<name>A0A1H6F6K7_9GAMM</name>
<proteinExistence type="inferred from homology"/>
<evidence type="ECO:0000313" key="17">
    <source>
        <dbReference type="Proteomes" id="UP000236724"/>
    </source>
</evidence>
<comment type="similarity">
    <text evidence="13">Belongs to the TRAFAC class TrmE-Era-EngA-EngB-Septin-like GTPase superfamily. FeoB GTPase (TC 9.A.8) family.</text>
</comment>
<dbReference type="InterPro" id="IPR011640">
    <property type="entry name" value="Fe2_transport_prot_B_C"/>
</dbReference>
<keyword evidence="9" id="KW-0406">Ion transport</keyword>
<protein>
    <recommendedName>
        <fullName evidence="12 13">Ferrous iron transport protein B</fullName>
    </recommendedName>
</protein>
<dbReference type="InterPro" id="IPR050860">
    <property type="entry name" value="FeoB_GTPase"/>
</dbReference>
<feature type="domain" description="Ferrous iron transport protein B C-terminal" evidence="14">
    <location>
        <begin position="191"/>
        <end position="241"/>
    </location>
</feature>
<keyword evidence="6" id="KW-0547">Nucleotide-binding</keyword>
<keyword evidence="8 13" id="KW-0408">Iron</keyword>
<dbReference type="NCBIfam" id="TIGR00437">
    <property type="entry name" value="feoB"/>
    <property type="match status" value="1"/>
</dbReference>
<evidence type="ECO:0000256" key="9">
    <source>
        <dbReference type="ARBA" id="ARBA00023065"/>
    </source>
</evidence>
<keyword evidence="5 13" id="KW-0812">Transmembrane</keyword>